<keyword evidence="11 12" id="KW-0472">Membrane</keyword>
<evidence type="ECO:0000256" key="10">
    <source>
        <dbReference type="ARBA" id="ARBA00023012"/>
    </source>
</evidence>
<feature type="domain" description="Histidine kinase" evidence="13">
    <location>
        <begin position="462"/>
        <end position="564"/>
    </location>
</feature>
<dbReference type="PANTHER" id="PTHR34220:SF7">
    <property type="entry name" value="SENSOR HISTIDINE KINASE YPDA"/>
    <property type="match status" value="1"/>
</dbReference>
<evidence type="ECO:0000256" key="12">
    <source>
        <dbReference type="SAM" id="Phobius"/>
    </source>
</evidence>
<feature type="transmembrane region" description="Helical" evidence="12">
    <location>
        <begin position="282"/>
        <end position="302"/>
    </location>
</feature>
<protein>
    <recommendedName>
        <fullName evidence="3">histidine kinase</fullName>
        <ecNumber evidence="3">2.7.13.3</ecNumber>
    </recommendedName>
</protein>
<feature type="domain" description="HAMP" evidence="14">
    <location>
        <begin position="303"/>
        <end position="355"/>
    </location>
</feature>
<evidence type="ECO:0000259" key="13">
    <source>
        <dbReference type="PROSITE" id="PS50109"/>
    </source>
</evidence>
<evidence type="ECO:0000256" key="7">
    <source>
        <dbReference type="ARBA" id="ARBA00022741"/>
    </source>
</evidence>
<dbReference type="InterPro" id="IPR010559">
    <property type="entry name" value="Sig_transdc_His_kin_internal"/>
</dbReference>
<dbReference type="EC" id="2.7.13.3" evidence="3"/>
<dbReference type="CDD" id="cd06225">
    <property type="entry name" value="HAMP"/>
    <property type="match status" value="1"/>
</dbReference>
<dbReference type="Proteomes" id="UP001516620">
    <property type="component" value="Unassembled WGS sequence"/>
</dbReference>
<evidence type="ECO:0000313" key="16">
    <source>
        <dbReference type="Proteomes" id="UP001516620"/>
    </source>
</evidence>
<evidence type="ECO:0000256" key="5">
    <source>
        <dbReference type="ARBA" id="ARBA00022553"/>
    </source>
</evidence>
<dbReference type="Gene3D" id="6.10.340.10">
    <property type="match status" value="1"/>
</dbReference>
<dbReference type="SUPFAM" id="SSF158472">
    <property type="entry name" value="HAMP domain-like"/>
    <property type="match status" value="1"/>
</dbReference>
<dbReference type="SMART" id="SM00304">
    <property type="entry name" value="HAMP"/>
    <property type="match status" value="1"/>
</dbReference>
<accession>A0ABS2H7W2</accession>
<dbReference type="Pfam" id="PF00672">
    <property type="entry name" value="HAMP"/>
    <property type="match status" value="1"/>
</dbReference>
<keyword evidence="12" id="KW-0812">Transmembrane</keyword>
<name>A0ABS2H7W2_9BACL</name>
<feature type="transmembrane region" description="Helical" evidence="12">
    <location>
        <begin position="12"/>
        <end position="31"/>
    </location>
</feature>
<keyword evidence="16" id="KW-1185">Reference proteome</keyword>
<keyword evidence="10" id="KW-0902">Two-component regulatory system</keyword>
<evidence type="ECO:0000256" key="2">
    <source>
        <dbReference type="ARBA" id="ARBA00004651"/>
    </source>
</evidence>
<dbReference type="GO" id="GO:0016301">
    <property type="term" value="F:kinase activity"/>
    <property type="evidence" value="ECO:0007669"/>
    <property type="project" value="UniProtKB-KW"/>
</dbReference>
<dbReference type="PROSITE" id="PS50109">
    <property type="entry name" value="HIS_KIN"/>
    <property type="match status" value="1"/>
</dbReference>
<dbReference type="EMBL" id="JADCNN020000012">
    <property type="protein sequence ID" value="MBM6996836.1"/>
    <property type="molecule type" value="Genomic_DNA"/>
</dbReference>
<dbReference type="InterPro" id="IPR050640">
    <property type="entry name" value="Bact_2-comp_sensor_kinase"/>
</dbReference>
<dbReference type="InterPro" id="IPR005467">
    <property type="entry name" value="His_kinase_dom"/>
</dbReference>
<comment type="subcellular location">
    <subcellularLocation>
        <location evidence="2">Cell membrane</location>
        <topology evidence="2">Multi-pass membrane protein</topology>
    </subcellularLocation>
</comment>
<evidence type="ECO:0000256" key="11">
    <source>
        <dbReference type="ARBA" id="ARBA00023136"/>
    </source>
</evidence>
<dbReference type="Pfam" id="PF02518">
    <property type="entry name" value="HATPase_c"/>
    <property type="match status" value="1"/>
</dbReference>
<dbReference type="PROSITE" id="PS50885">
    <property type="entry name" value="HAMP"/>
    <property type="match status" value="1"/>
</dbReference>
<proteinExistence type="predicted"/>
<keyword evidence="9" id="KW-0067">ATP-binding</keyword>
<dbReference type="Gene3D" id="3.30.565.10">
    <property type="entry name" value="Histidine kinase-like ATPase, C-terminal domain"/>
    <property type="match status" value="1"/>
</dbReference>
<keyword evidence="12" id="KW-1133">Transmembrane helix</keyword>
<dbReference type="PANTHER" id="PTHR34220">
    <property type="entry name" value="SENSOR HISTIDINE KINASE YPDA"/>
    <property type="match status" value="1"/>
</dbReference>
<keyword evidence="4" id="KW-1003">Cell membrane</keyword>
<keyword evidence="6" id="KW-0808">Transferase</keyword>
<organism evidence="15 16">
    <name type="scientific">Paenibacillus rhizolycopersici</name>
    <dbReference type="NCBI Taxonomy" id="2780073"/>
    <lineage>
        <taxon>Bacteria</taxon>
        <taxon>Bacillati</taxon>
        <taxon>Bacillota</taxon>
        <taxon>Bacilli</taxon>
        <taxon>Bacillales</taxon>
        <taxon>Paenibacillaceae</taxon>
        <taxon>Paenibacillus</taxon>
    </lineage>
</organism>
<dbReference type="InterPro" id="IPR036890">
    <property type="entry name" value="HATPase_C_sf"/>
</dbReference>
<dbReference type="InterPro" id="IPR003594">
    <property type="entry name" value="HATPase_dom"/>
</dbReference>
<keyword evidence="7" id="KW-0547">Nucleotide-binding</keyword>
<sequence length="571" mass="64642">MKKYIPFTYKMLIPYLLLVLLTDAIIGYVSYTMLIQSRTEMAETNIRTGMEQARNNIRYQMDEIQRMSDTLFSDLAFQRALQAKGEPYDIYLVMLDEIVPEITAPLKLFGNDIRLMLYTLNSELNIVSGDNLEEPIKDSDYYILPFEDIKDSAWYKEFKDSERDNIWLQIDTDQRLGNISHIRRLVSYSGNMTVIGYVRITASLDDLFGDFSTFPVEQGITVRLIDVASDGTLLYQRGNAEMGAQHDDYLSLHEPIPGSDFVIEALVPKAYLTKDAGRLQRVIITVCGISFIGMAFIGYIVARLSGRKMKRIVWLVRSFQEGNFQKRIRFSGNDEFVHIADAFNVMAANIQGLINSVYVQGIQKKQAELEALQAQINPHFLYNTLSTISSLANLGETAKVTDMVQGLSRFYRLTLNQGNVFTPLENELMQVETYLDIQRVKYAGAFSVYMDVDPEVLQVQVMKLILQPFVENTFKHAWFGESIAIVITGRRQGDNLELKVIDNGIGMKPETVQRLLIGPSQSGGYGVKNVNERIKLRYGDKYGIRIASIYGGGTTVQIVLPANPGEPPSME</sequence>
<dbReference type="SUPFAM" id="SSF55874">
    <property type="entry name" value="ATPase domain of HSP90 chaperone/DNA topoisomerase II/histidine kinase"/>
    <property type="match status" value="1"/>
</dbReference>
<evidence type="ECO:0000256" key="8">
    <source>
        <dbReference type="ARBA" id="ARBA00022777"/>
    </source>
</evidence>
<evidence type="ECO:0000256" key="4">
    <source>
        <dbReference type="ARBA" id="ARBA00022475"/>
    </source>
</evidence>
<evidence type="ECO:0000256" key="3">
    <source>
        <dbReference type="ARBA" id="ARBA00012438"/>
    </source>
</evidence>
<comment type="caution">
    <text evidence="15">The sequence shown here is derived from an EMBL/GenBank/DDBJ whole genome shotgun (WGS) entry which is preliminary data.</text>
</comment>
<keyword evidence="5" id="KW-0597">Phosphoprotein</keyword>
<dbReference type="RefSeq" id="WP_193417725.1">
    <property type="nucleotide sequence ID" value="NZ_JADCNN020000012.1"/>
</dbReference>
<comment type="catalytic activity">
    <reaction evidence="1">
        <text>ATP + protein L-histidine = ADP + protein N-phospho-L-histidine.</text>
        <dbReference type="EC" id="2.7.13.3"/>
    </reaction>
</comment>
<dbReference type="InterPro" id="IPR003660">
    <property type="entry name" value="HAMP_dom"/>
</dbReference>
<evidence type="ECO:0000256" key="6">
    <source>
        <dbReference type="ARBA" id="ARBA00022679"/>
    </source>
</evidence>
<dbReference type="Pfam" id="PF06580">
    <property type="entry name" value="His_kinase"/>
    <property type="match status" value="1"/>
</dbReference>
<evidence type="ECO:0000313" key="15">
    <source>
        <dbReference type="EMBL" id="MBM6996836.1"/>
    </source>
</evidence>
<evidence type="ECO:0000256" key="1">
    <source>
        <dbReference type="ARBA" id="ARBA00000085"/>
    </source>
</evidence>
<reference evidence="15 16" key="1">
    <citation type="submission" date="2021-01" db="EMBL/GenBank/DDBJ databases">
        <title>Paenibacillus sp.nov. isolated from the rhizosphere soil of tomato plant.</title>
        <authorList>
            <person name="Thin K.K."/>
            <person name="Zhang X."/>
            <person name="He S."/>
        </authorList>
    </citation>
    <scope>NUCLEOTIDE SEQUENCE [LARGE SCALE GENOMIC DNA]</scope>
    <source>
        <strain evidence="15 16">DXFW5</strain>
    </source>
</reference>
<gene>
    <name evidence="15" type="ORF">IM700_014360</name>
</gene>
<keyword evidence="8 15" id="KW-0418">Kinase</keyword>
<evidence type="ECO:0000259" key="14">
    <source>
        <dbReference type="PROSITE" id="PS50885"/>
    </source>
</evidence>
<evidence type="ECO:0000256" key="9">
    <source>
        <dbReference type="ARBA" id="ARBA00022840"/>
    </source>
</evidence>